<proteinExistence type="predicted"/>
<accession>A0A448WCH8</accession>
<name>A0A448WCH8_9PLAT</name>
<dbReference type="AlphaFoldDB" id="A0A448WCH8"/>
<evidence type="ECO:0000313" key="3">
    <source>
        <dbReference type="Proteomes" id="UP000784294"/>
    </source>
</evidence>
<comment type="caution">
    <text evidence="2">The sequence shown here is derived from an EMBL/GenBank/DDBJ whole genome shotgun (WGS) entry which is preliminary data.</text>
</comment>
<keyword evidence="3" id="KW-1185">Reference proteome</keyword>
<protein>
    <submittedName>
        <fullName evidence="2">Uncharacterized protein</fullName>
    </submittedName>
</protein>
<dbReference type="Proteomes" id="UP000784294">
    <property type="component" value="Unassembled WGS sequence"/>
</dbReference>
<feature type="region of interest" description="Disordered" evidence="1">
    <location>
        <begin position="125"/>
        <end position="146"/>
    </location>
</feature>
<organism evidence="2 3">
    <name type="scientific">Protopolystoma xenopodis</name>
    <dbReference type="NCBI Taxonomy" id="117903"/>
    <lineage>
        <taxon>Eukaryota</taxon>
        <taxon>Metazoa</taxon>
        <taxon>Spiralia</taxon>
        <taxon>Lophotrochozoa</taxon>
        <taxon>Platyhelminthes</taxon>
        <taxon>Monogenea</taxon>
        <taxon>Polyopisthocotylea</taxon>
        <taxon>Polystomatidea</taxon>
        <taxon>Polystomatidae</taxon>
        <taxon>Protopolystoma</taxon>
    </lineage>
</organism>
<evidence type="ECO:0000256" key="1">
    <source>
        <dbReference type="SAM" id="MobiDB-lite"/>
    </source>
</evidence>
<evidence type="ECO:0000313" key="2">
    <source>
        <dbReference type="EMBL" id="VEL08389.1"/>
    </source>
</evidence>
<reference evidence="2" key="1">
    <citation type="submission" date="2018-11" db="EMBL/GenBank/DDBJ databases">
        <authorList>
            <consortium name="Pathogen Informatics"/>
        </authorList>
    </citation>
    <scope>NUCLEOTIDE SEQUENCE</scope>
</reference>
<sequence length="288" mass="30587">MPTSMPHDIKGSCLDVQINLLSSATAPNNSSIPSASNDVIYSESHASTQQGITYWPPSHLNCDGNVDFSTTSVVVAAPCEIGNSSEVSLVSCTLETAVATKMVDWKESAVVVTSTVLNATDTRTSGFQTGDSSSCSRDKGSSIRATTEPSLNEEAIYLAHGSCLAATSNAISAASNPLEVHSLRPSPQKLESDAEHNRNEGFFVSKSKESRVETEEEEMCLDFADDAEMGCAGDRGRSADSLSTGAASAITSLDEAAECECKVRFFHRLYTLLHLPASCRFSTCLYTG</sequence>
<gene>
    <name evidence="2" type="ORF">PXEA_LOCUS1829</name>
</gene>
<dbReference type="EMBL" id="CAAALY010003847">
    <property type="protein sequence ID" value="VEL08389.1"/>
    <property type="molecule type" value="Genomic_DNA"/>
</dbReference>